<comment type="caution">
    <text evidence="2">The sequence shown here is derived from an EMBL/GenBank/DDBJ whole genome shotgun (WGS) entry which is preliminary data.</text>
</comment>
<dbReference type="Gene3D" id="2.60.120.10">
    <property type="entry name" value="Jelly Rolls"/>
    <property type="match status" value="1"/>
</dbReference>
<protein>
    <submittedName>
        <fullName evidence="2">2,4-dihydroxyacetophenone dioxygenase</fullName>
    </submittedName>
</protein>
<dbReference type="EMBL" id="JWYV01000011">
    <property type="protein sequence ID" value="KKC99313.1"/>
    <property type="molecule type" value="Genomic_DNA"/>
</dbReference>
<keyword evidence="2" id="KW-0560">Oxidoreductase</keyword>
<dbReference type="Pfam" id="PF12973">
    <property type="entry name" value="Cupin_7"/>
    <property type="match status" value="1"/>
</dbReference>
<organism evidence="2 3">
    <name type="scientific">Photobacterium halotolerans</name>
    <dbReference type="NCBI Taxonomy" id="265726"/>
    <lineage>
        <taxon>Bacteria</taxon>
        <taxon>Pseudomonadati</taxon>
        <taxon>Pseudomonadota</taxon>
        <taxon>Gammaproteobacteria</taxon>
        <taxon>Vibrionales</taxon>
        <taxon>Vibrionaceae</taxon>
        <taxon>Photobacterium</taxon>
    </lineage>
</organism>
<dbReference type="RefSeq" id="WP_046221088.1">
    <property type="nucleotide sequence ID" value="NZ_JWYV01000011.1"/>
</dbReference>
<dbReference type="OrthoDB" id="564955at2"/>
<feature type="domain" description="ChrR-like cupin" evidence="1">
    <location>
        <begin position="31"/>
        <end position="122"/>
    </location>
</feature>
<keyword evidence="2" id="KW-0223">Dioxygenase</keyword>
<dbReference type="CDD" id="cd20302">
    <property type="entry name" value="cupin_DAD"/>
    <property type="match status" value="1"/>
</dbReference>
<accession>A0A0F5VB16</accession>
<dbReference type="InterPro" id="IPR011051">
    <property type="entry name" value="RmlC_Cupin_sf"/>
</dbReference>
<gene>
    <name evidence="2" type="ORF">KY46_13075</name>
</gene>
<reference evidence="2 3" key="1">
    <citation type="submission" date="2014-12" db="EMBL/GenBank/DDBJ databases">
        <title>Mercury Reductase activity and rhizosphere competence traits in the genome of root associated Photobacterium halotolerans MELD1.</title>
        <authorList>
            <person name="Mathew D.C."/>
            <person name="Huang C.-C."/>
        </authorList>
    </citation>
    <scope>NUCLEOTIDE SEQUENCE [LARGE SCALE GENOMIC DNA]</scope>
    <source>
        <strain evidence="2 3">MELD1</strain>
    </source>
</reference>
<dbReference type="SUPFAM" id="SSF51182">
    <property type="entry name" value="RmlC-like cupins"/>
    <property type="match status" value="1"/>
</dbReference>
<proteinExistence type="predicted"/>
<evidence type="ECO:0000259" key="1">
    <source>
        <dbReference type="Pfam" id="PF12973"/>
    </source>
</evidence>
<name>A0A0F5VB16_9GAMM</name>
<dbReference type="AlphaFoldDB" id="A0A0F5VB16"/>
<dbReference type="GO" id="GO:0051213">
    <property type="term" value="F:dioxygenase activity"/>
    <property type="evidence" value="ECO:0007669"/>
    <property type="project" value="UniProtKB-KW"/>
</dbReference>
<dbReference type="PATRIC" id="fig|265726.11.peg.835"/>
<dbReference type="InterPro" id="IPR014710">
    <property type="entry name" value="RmlC-like_jellyroll"/>
</dbReference>
<dbReference type="Proteomes" id="UP000033633">
    <property type="component" value="Unassembled WGS sequence"/>
</dbReference>
<evidence type="ECO:0000313" key="3">
    <source>
        <dbReference type="Proteomes" id="UP000033633"/>
    </source>
</evidence>
<dbReference type="InterPro" id="IPR025979">
    <property type="entry name" value="ChrR-like_cupin_dom"/>
</dbReference>
<sequence length="171" mass="19298">MGLPFLVNKHHELMTLNNNELPIYRDALPDIPGVHVQPQFLDPDNGVWVLRVLFEPGVVLPMHYHTGSVHLWTLSGCWHYAEYPDQPQTAGCYLYEPGSSIHQFLTPADNTEVTDTLMVVTGSNINFDKDGNYLGMLDANSIIAVIEHLIRERGLEPATYIRPEPAKYTTK</sequence>
<keyword evidence="3" id="KW-1185">Reference proteome</keyword>
<dbReference type="STRING" id="265726.KY46_13075"/>
<evidence type="ECO:0000313" key="2">
    <source>
        <dbReference type="EMBL" id="KKC99313.1"/>
    </source>
</evidence>